<dbReference type="SUPFAM" id="SSF81296">
    <property type="entry name" value="E set domains"/>
    <property type="match status" value="1"/>
</dbReference>
<dbReference type="CTD" id="20328178"/>
<feature type="non-terminal residue" evidence="2">
    <location>
        <position position="184"/>
    </location>
</feature>
<dbReference type="Gene3D" id="2.60.40.770">
    <property type="match status" value="1"/>
</dbReference>
<evidence type="ECO:0000313" key="3">
    <source>
        <dbReference type="Proteomes" id="UP000054324"/>
    </source>
</evidence>
<gene>
    <name evidence="2" type="ORF">T265_14011</name>
</gene>
<organism evidence="2 3">
    <name type="scientific">Opisthorchis viverrini</name>
    <name type="common">Southeast Asian liver fluke</name>
    <dbReference type="NCBI Taxonomy" id="6198"/>
    <lineage>
        <taxon>Eukaryota</taxon>
        <taxon>Metazoa</taxon>
        <taxon>Spiralia</taxon>
        <taxon>Lophotrochozoa</taxon>
        <taxon>Platyhelminthes</taxon>
        <taxon>Trematoda</taxon>
        <taxon>Digenea</taxon>
        <taxon>Opisthorchiida</taxon>
        <taxon>Opisthorchiata</taxon>
        <taxon>Opisthorchiidae</taxon>
        <taxon>Opisthorchis</taxon>
    </lineage>
</organism>
<accession>A0A074ZGQ0</accession>
<evidence type="ECO:0000313" key="2">
    <source>
        <dbReference type="EMBL" id="KER26388.1"/>
    </source>
</evidence>
<feature type="domain" description="MD-2-related lipid-recognition" evidence="1">
    <location>
        <begin position="7"/>
        <end position="93"/>
    </location>
</feature>
<reference evidence="2 3" key="1">
    <citation type="submission" date="2013-11" db="EMBL/GenBank/DDBJ databases">
        <title>Opisthorchis viverrini - life in the bile duct.</title>
        <authorList>
            <person name="Young N.D."/>
            <person name="Nagarajan N."/>
            <person name="Lin S.J."/>
            <person name="Korhonen P.K."/>
            <person name="Jex A.R."/>
            <person name="Hall R.S."/>
            <person name="Safavi-Hemami H."/>
            <person name="Kaewkong W."/>
            <person name="Bertrand D."/>
            <person name="Gao S."/>
            <person name="Seet Q."/>
            <person name="Wongkham S."/>
            <person name="Teh B.T."/>
            <person name="Wongkham C."/>
            <person name="Intapan P.M."/>
            <person name="Maleewong W."/>
            <person name="Yang X."/>
            <person name="Hu M."/>
            <person name="Wang Z."/>
            <person name="Hofmann A."/>
            <person name="Sternberg P.W."/>
            <person name="Tan P."/>
            <person name="Wang J."/>
            <person name="Gasser R.B."/>
        </authorList>
    </citation>
    <scope>NUCLEOTIDE SEQUENCE [LARGE SCALE GENOMIC DNA]</scope>
</reference>
<dbReference type="STRING" id="6198.A0A074ZGQ0"/>
<dbReference type="Proteomes" id="UP000054324">
    <property type="component" value="Unassembled WGS sequence"/>
</dbReference>
<dbReference type="AlphaFoldDB" id="A0A074ZGQ0"/>
<dbReference type="KEGG" id="ovi:T265_14011"/>
<evidence type="ECO:0000259" key="1">
    <source>
        <dbReference type="Pfam" id="PF02221"/>
    </source>
</evidence>
<proteinExistence type="predicted"/>
<sequence>SQGANVLGVDITPCNSFPCTFTIGKQYTVRVGFAATTDIWGGSVVANSIYNGVTKALRLRDPVLCNHLIPPCPVRTGRSYVFSYTGTISWKIPDPIYAEKPRSTVQLFHPYWESSAVRFSRNSEESRTCDLSASSLNTTIKIYLQWQLVNQYTWPFLCIQFPVKFIEEKANSANVPPNHHSKTR</sequence>
<name>A0A074ZGQ0_OPIVI</name>
<keyword evidence="3" id="KW-1185">Reference proteome</keyword>
<dbReference type="GeneID" id="20328178"/>
<dbReference type="Pfam" id="PF02221">
    <property type="entry name" value="E1_DerP2_DerF2"/>
    <property type="match status" value="1"/>
</dbReference>
<dbReference type="EMBL" id="KL596749">
    <property type="protein sequence ID" value="KER26388.1"/>
    <property type="molecule type" value="Genomic_DNA"/>
</dbReference>
<dbReference type="InterPro" id="IPR003172">
    <property type="entry name" value="ML_dom"/>
</dbReference>
<dbReference type="OrthoDB" id="6489092at2759"/>
<dbReference type="InterPro" id="IPR014756">
    <property type="entry name" value="Ig_E-set"/>
</dbReference>
<feature type="non-terminal residue" evidence="2">
    <location>
        <position position="1"/>
    </location>
</feature>
<dbReference type="RefSeq" id="XP_009169887.1">
    <property type="nucleotide sequence ID" value="XM_009171623.1"/>
</dbReference>
<protein>
    <recommendedName>
        <fullName evidence="1">MD-2-related lipid-recognition domain-containing protein</fullName>
    </recommendedName>
</protein>